<organism evidence="4 5">
    <name type="scientific">Granulicella sibirica</name>
    <dbReference type="NCBI Taxonomy" id="2479048"/>
    <lineage>
        <taxon>Bacteria</taxon>
        <taxon>Pseudomonadati</taxon>
        <taxon>Acidobacteriota</taxon>
        <taxon>Terriglobia</taxon>
        <taxon>Terriglobales</taxon>
        <taxon>Acidobacteriaceae</taxon>
        <taxon>Granulicella</taxon>
    </lineage>
</organism>
<evidence type="ECO:0000256" key="1">
    <source>
        <dbReference type="SAM" id="MobiDB-lite"/>
    </source>
</evidence>
<evidence type="ECO:0000256" key="2">
    <source>
        <dbReference type="SAM" id="SignalP"/>
    </source>
</evidence>
<feature type="signal peptide" evidence="2">
    <location>
        <begin position="1"/>
        <end position="16"/>
    </location>
</feature>
<name>A0A4Q0T4F3_9BACT</name>
<reference evidence="4 5" key="1">
    <citation type="submission" date="2018-11" db="EMBL/GenBank/DDBJ databases">
        <authorList>
            <person name="Mardanov A.V."/>
            <person name="Ravin N.V."/>
            <person name="Dedysh S.N."/>
        </authorList>
    </citation>
    <scope>NUCLEOTIDE SEQUENCE [LARGE SCALE GENOMIC DNA]</scope>
    <source>
        <strain evidence="4 5">AF10</strain>
    </source>
</reference>
<feature type="chain" id="PRO_5020631102" evidence="2">
    <location>
        <begin position="17"/>
        <end position="580"/>
    </location>
</feature>
<keyword evidence="5" id="KW-1185">Reference proteome</keyword>
<dbReference type="AlphaFoldDB" id="A0A4Q0T4F3"/>
<feature type="region of interest" description="Disordered" evidence="1">
    <location>
        <begin position="558"/>
        <end position="580"/>
    </location>
</feature>
<keyword evidence="2" id="KW-0732">Signal</keyword>
<dbReference type="GO" id="GO:0030435">
    <property type="term" value="P:sporulation resulting in formation of a cellular spore"/>
    <property type="evidence" value="ECO:0007669"/>
    <property type="project" value="InterPro"/>
</dbReference>
<dbReference type="OrthoDB" id="9794671at2"/>
<sequence length="580" mass="63272">MKALAFALFLSPVASAQPPHPAAQDLTVRLFDTDRVTSLTVTPLHPGATWKRCPTCARQPIPASLPIQREQLKTTIELTGDLRLDTDTSRRATAAGIWRIDPEPDGLRVRITLPSERYVASVLSGEASPDEPPASLRALAITVRSFALDRAAHNQELCDSTRCQAMRLGSISQAVNEAVLDTAGETLWLDNTRVPAYFTQSSGGTTEDAATVWGGPPKPWLRSHPDPYSDRLPSTWHAELTPDELTQALSAQGFHLHAMPRTLTILRRDSSGRASQLEVQTSANERLTLPAATLRFAINRSLGWGKLRSDLYAVQPGPAGKILFEGRGYGHGVGLSQSGARVMASEGRDDRAILHFYFPGTEVRIDSNDQGWQRHEDPAWTLIAPTLDLSTLQTITAAWTRAQTLFPPPPGHPTPHPALRLFPSTDLYRGVTNEPGWTLGATRGDRIFLQPKSVVARSGNSYTNLLLHELLHVLVEHEATPSTPLWLREGLPEALASPQPHPQSTNARATIEESLRTPANLLEAEKAHKEATALVQHMIHLYGFETVRSWLSRGVPADAARASNSATTASTTSPSATSRR</sequence>
<dbReference type="InterPro" id="IPR013693">
    <property type="entry name" value="SpoIID/LytB_N"/>
</dbReference>
<reference evidence="5" key="2">
    <citation type="submission" date="2019-02" db="EMBL/GenBank/DDBJ databases">
        <title>Granulicella sibirica sp. nov., a psychrotolerant acidobacterium isolated from an organic soil layer in forested tundra, West Siberia.</title>
        <authorList>
            <person name="Oshkin I.Y."/>
            <person name="Kulichevskaya I.S."/>
            <person name="Rijpstra W.I.C."/>
            <person name="Sinninghe Damste J.S."/>
            <person name="Rakitin A.L."/>
            <person name="Ravin N.V."/>
            <person name="Dedysh S.N."/>
        </authorList>
    </citation>
    <scope>NUCLEOTIDE SEQUENCE [LARGE SCALE GENOMIC DNA]</scope>
    <source>
        <strain evidence="5">AF10</strain>
    </source>
</reference>
<dbReference type="Pfam" id="PF08486">
    <property type="entry name" value="SpoIID"/>
    <property type="match status" value="1"/>
</dbReference>
<protein>
    <submittedName>
        <fullName evidence="4">Putative sporulation protein SpoIID</fullName>
    </submittedName>
</protein>
<gene>
    <name evidence="4" type="ORF">GRAN_1925</name>
</gene>
<dbReference type="Proteomes" id="UP000289437">
    <property type="component" value="Unassembled WGS sequence"/>
</dbReference>
<evidence type="ECO:0000313" key="5">
    <source>
        <dbReference type="Proteomes" id="UP000289437"/>
    </source>
</evidence>
<dbReference type="RefSeq" id="WP_161570905.1">
    <property type="nucleotide sequence ID" value="NZ_RDSM01000001.1"/>
</dbReference>
<accession>A0A4Q0T4F3</accession>
<evidence type="ECO:0000313" key="4">
    <source>
        <dbReference type="EMBL" id="RXH58615.1"/>
    </source>
</evidence>
<comment type="caution">
    <text evidence="4">The sequence shown here is derived from an EMBL/GenBank/DDBJ whole genome shotgun (WGS) entry which is preliminary data.</text>
</comment>
<dbReference type="InterPro" id="IPR013486">
    <property type="entry name" value="SpoIID/LytB"/>
</dbReference>
<feature type="domain" description="Sporulation stage II protein D amidase enhancer LytB N-terminal" evidence="3">
    <location>
        <begin position="109"/>
        <end position="187"/>
    </location>
</feature>
<proteinExistence type="predicted"/>
<feature type="compositionally biased region" description="Low complexity" evidence="1">
    <location>
        <begin position="559"/>
        <end position="580"/>
    </location>
</feature>
<dbReference type="NCBIfam" id="TIGR02669">
    <property type="entry name" value="SpoIID_LytB"/>
    <property type="match status" value="1"/>
</dbReference>
<dbReference type="EMBL" id="RDSM01000001">
    <property type="protein sequence ID" value="RXH58615.1"/>
    <property type="molecule type" value="Genomic_DNA"/>
</dbReference>
<evidence type="ECO:0000259" key="3">
    <source>
        <dbReference type="Pfam" id="PF08486"/>
    </source>
</evidence>